<reference evidence="1" key="1">
    <citation type="journal article" date="2012" name="Science">
        <title>Fermentation, hydrogen, and sulfur metabolism in multiple uncultivated bacterial phyla.</title>
        <authorList>
            <person name="Wrighton K.C."/>
            <person name="Thomas B.C."/>
            <person name="Sharon I."/>
            <person name="Miller C.S."/>
            <person name="Castelle C.J."/>
            <person name="VerBerkmoes N.C."/>
            <person name="Wilkins M.J."/>
            <person name="Hettich R.L."/>
            <person name="Lipton M.S."/>
            <person name="Williams K.H."/>
            <person name="Long P.E."/>
            <person name="Banfield J.F."/>
        </authorList>
    </citation>
    <scope>NUCLEOTIDE SEQUENCE [LARGE SCALE GENOMIC DNA]</scope>
</reference>
<evidence type="ECO:0000313" key="1">
    <source>
        <dbReference type="EMBL" id="EKD30026.1"/>
    </source>
</evidence>
<proteinExistence type="predicted"/>
<accession>K1XYG2</accession>
<gene>
    <name evidence="1" type="ORF">ACD_78C00181G0001</name>
</gene>
<organism evidence="1">
    <name type="scientific">uncultured bacterium</name>
    <name type="common">gcode 4</name>
    <dbReference type="NCBI Taxonomy" id="1234023"/>
    <lineage>
        <taxon>Bacteria</taxon>
        <taxon>environmental samples</taxon>
    </lineage>
</organism>
<protein>
    <submittedName>
        <fullName evidence="1">Uncharacterized protein</fullName>
    </submittedName>
</protein>
<comment type="caution">
    <text evidence="1">The sequence shown here is derived from an EMBL/GenBank/DDBJ whole genome shotgun (WGS) entry which is preliminary data.</text>
</comment>
<name>K1XYG2_9BACT</name>
<sequence length="157" mass="18774">MEHNFIIFILSYWGLSPERDKYDKPEPSNNYCPPKIDEKMTCGNQELGEWREFALISEYLNNLRNDHRHEDHNGADHNHDNRCRIHECSFEFLRDTGNLFYLIGKLYERSIEFPGFFSGLDDRALGIREVIPVFTKRLTEIFPWSYPRNYITVGFFE</sequence>
<dbReference type="EMBL" id="AMFJ01034181">
    <property type="protein sequence ID" value="EKD30026.1"/>
    <property type="molecule type" value="Genomic_DNA"/>
</dbReference>
<dbReference type="AlphaFoldDB" id="K1XYG2"/>